<organism evidence="2 3">
    <name type="scientific">Segatella copri</name>
    <dbReference type="NCBI Taxonomy" id="165179"/>
    <lineage>
        <taxon>Bacteria</taxon>
        <taxon>Pseudomonadati</taxon>
        <taxon>Bacteroidota</taxon>
        <taxon>Bacteroidia</taxon>
        <taxon>Bacteroidales</taxon>
        <taxon>Prevotellaceae</taxon>
        <taxon>Segatella</taxon>
    </lineage>
</organism>
<reference evidence="2 3" key="1">
    <citation type="submission" date="2018-08" db="EMBL/GenBank/DDBJ databases">
        <title>A genome reference for cultivated species of the human gut microbiota.</title>
        <authorList>
            <person name="Zou Y."/>
            <person name="Xue W."/>
            <person name="Luo G."/>
        </authorList>
    </citation>
    <scope>NUCLEOTIDE SEQUENCE [LARGE SCALE GENOMIC DNA]</scope>
    <source>
        <strain evidence="2 3">AF43-2</strain>
    </source>
</reference>
<protein>
    <submittedName>
        <fullName evidence="2">Glycosyltransferase</fullName>
    </submittedName>
</protein>
<dbReference type="InterPro" id="IPR050194">
    <property type="entry name" value="Glycosyltransferase_grp1"/>
</dbReference>
<evidence type="ECO:0000313" key="2">
    <source>
        <dbReference type="EMBL" id="RHK45323.1"/>
    </source>
</evidence>
<dbReference type="SUPFAM" id="SSF53756">
    <property type="entry name" value="UDP-Glycosyltransferase/glycogen phosphorylase"/>
    <property type="match status" value="1"/>
</dbReference>
<dbReference type="GO" id="GO:0016757">
    <property type="term" value="F:glycosyltransferase activity"/>
    <property type="evidence" value="ECO:0007669"/>
    <property type="project" value="InterPro"/>
</dbReference>
<accession>A0AA92V364</accession>
<dbReference type="Pfam" id="PF00534">
    <property type="entry name" value="Glycos_transf_1"/>
    <property type="match status" value="1"/>
</dbReference>
<dbReference type="AlphaFoldDB" id="A0AA92V364"/>
<dbReference type="PANTHER" id="PTHR45947">
    <property type="entry name" value="SULFOQUINOVOSYL TRANSFERASE SQD2"/>
    <property type="match status" value="1"/>
</dbReference>
<dbReference type="InterPro" id="IPR001296">
    <property type="entry name" value="Glyco_trans_1"/>
</dbReference>
<gene>
    <name evidence="2" type="ORF">DW064_15055</name>
</gene>
<proteinExistence type="predicted"/>
<comment type="caution">
    <text evidence="2">The sequence shown here is derived from an EMBL/GenBank/DDBJ whole genome shotgun (WGS) entry which is preliminary data.</text>
</comment>
<dbReference type="Gene3D" id="3.40.50.2000">
    <property type="entry name" value="Glycogen Phosphorylase B"/>
    <property type="match status" value="2"/>
</dbReference>
<dbReference type="PANTHER" id="PTHR45947:SF3">
    <property type="entry name" value="SULFOQUINOVOSYL TRANSFERASE SQD2"/>
    <property type="match status" value="1"/>
</dbReference>
<dbReference type="EMBL" id="QRNN01000108">
    <property type="protein sequence ID" value="RHK45323.1"/>
    <property type="molecule type" value="Genomic_DNA"/>
</dbReference>
<dbReference type="Proteomes" id="UP000284562">
    <property type="component" value="Unassembled WGS sequence"/>
</dbReference>
<evidence type="ECO:0000259" key="1">
    <source>
        <dbReference type="Pfam" id="PF00534"/>
    </source>
</evidence>
<evidence type="ECO:0000313" key="3">
    <source>
        <dbReference type="Proteomes" id="UP000284562"/>
    </source>
</evidence>
<name>A0AA92V364_9BACT</name>
<sequence length="409" mass="47524">MNIAFLWNWPVNEFTGGVGVVTKVLAKEMQNRGHQVIFIAPVTQEEKSRNARLLESLGMNQDTYPYVAPQYYVDASMELELVVTETTEILEQNKIDMVIAQDLDPLEIDIVSKLPDGYVKIITKHNQPFEAYEYTRNVFKGYQAKSLSRKIWKQIVLACPCLGQMRQKQLNEKLYKKATSSADRLCLLSSGFVTRLLRFMPDLDQRKICYVNNPNTFSTNVEVVHHKENLVIIVCRLVESMKNVTDFMKAWKMVEQYHPDWKAEVVGDGIDMQMLKEQSQRMNLHSLSFVGYHSDVESYYKRAKMVCVTSWYEGWGMTITEGMANGCVPIVYNTYEAIKDIFDDEVSGLIIKSCKPYELFEKLNRLMNDSTQWNLLSNNAIEKVKQFSPDKIVENWEQFYQEIMEEKHV</sequence>
<feature type="domain" description="Glycosyl transferase family 1" evidence="1">
    <location>
        <begin position="225"/>
        <end position="381"/>
    </location>
</feature>